<comment type="caution">
    <text evidence="1">The sequence shown here is derived from an EMBL/GenBank/DDBJ whole genome shotgun (WGS) entry which is preliminary data.</text>
</comment>
<evidence type="ECO:0000313" key="1">
    <source>
        <dbReference type="EMBL" id="KAF4631237.1"/>
    </source>
</evidence>
<reference evidence="1 2" key="1">
    <citation type="submission" date="2020-03" db="EMBL/GenBank/DDBJ databases">
        <title>Draft Genome Sequence of Cudoniella acicularis.</title>
        <authorList>
            <person name="Buettner E."/>
            <person name="Kellner H."/>
        </authorList>
    </citation>
    <scope>NUCLEOTIDE SEQUENCE [LARGE SCALE GENOMIC DNA]</scope>
    <source>
        <strain evidence="1 2">DSM 108380</strain>
    </source>
</reference>
<protein>
    <submittedName>
        <fullName evidence="1">Uncharacterized protein</fullName>
    </submittedName>
</protein>
<accession>A0A8H4RN18</accession>
<evidence type="ECO:0000313" key="2">
    <source>
        <dbReference type="Proteomes" id="UP000566819"/>
    </source>
</evidence>
<dbReference type="EMBL" id="JAAMPI010000463">
    <property type="protein sequence ID" value="KAF4631237.1"/>
    <property type="molecule type" value="Genomic_DNA"/>
</dbReference>
<name>A0A8H4RN18_9HELO</name>
<dbReference type="AlphaFoldDB" id="A0A8H4RN18"/>
<sequence length="130" mass="14366">MRFESTISWSTRPRELSTEPSAKVLISRGCTRTIVPRPLPLLVIVKKAPSLSKLGLGFELEGKQPTEPSGASVAAIVIELPEYMSCIFKASVAYSNRQTPNIHVGLCIPESRHRDLRSHKSRAESANLIR</sequence>
<organism evidence="1 2">
    <name type="scientific">Cudoniella acicularis</name>
    <dbReference type="NCBI Taxonomy" id="354080"/>
    <lineage>
        <taxon>Eukaryota</taxon>
        <taxon>Fungi</taxon>
        <taxon>Dikarya</taxon>
        <taxon>Ascomycota</taxon>
        <taxon>Pezizomycotina</taxon>
        <taxon>Leotiomycetes</taxon>
        <taxon>Helotiales</taxon>
        <taxon>Tricladiaceae</taxon>
        <taxon>Cudoniella</taxon>
    </lineage>
</organism>
<keyword evidence="2" id="KW-1185">Reference proteome</keyword>
<dbReference type="Proteomes" id="UP000566819">
    <property type="component" value="Unassembled WGS sequence"/>
</dbReference>
<gene>
    <name evidence="1" type="ORF">G7Y89_g6894</name>
</gene>
<proteinExistence type="predicted"/>